<evidence type="ECO:0000256" key="3">
    <source>
        <dbReference type="ARBA" id="ARBA00011956"/>
    </source>
</evidence>
<evidence type="ECO:0000313" key="10">
    <source>
        <dbReference type="EMBL" id="HJG79105.1"/>
    </source>
</evidence>
<comment type="cofactor">
    <cofactor evidence="8">
        <name>Zn(2+)</name>
        <dbReference type="ChEBI" id="CHEBI:29105"/>
    </cofactor>
    <text evidence="8">Binds 1 zinc ion per subunit.</text>
</comment>
<reference evidence="10" key="2">
    <citation type="submission" date="2021-09" db="EMBL/GenBank/DDBJ databases">
        <authorList>
            <person name="Gilroy R."/>
        </authorList>
    </citation>
    <scope>NUCLEOTIDE SEQUENCE</scope>
    <source>
        <strain evidence="10">ChiGjej5B5-7349</strain>
    </source>
</reference>
<feature type="binding site" evidence="8">
    <location>
        <position position="278"/>
    </location>
    <ligand>
        <name>Zn(2+)</name>
        <dbReference type="ChEBI" id="CHEBI:29105"/>
    </ligand>
</feature>
<evidence type="ECO:0000313" key="11">
    <source>
        <dbReference type="Proteomes" id="UP000784435"/>
    </source>
</evidence>
<accession>A0A921SMC0</accession>
<evidence type="ECO:0000256" key="4">
    <source>
        <dbReference type="ARBA" id="ARBA00022723"/>
    </source>
</evidence>
<evidence type="ECO:0000256" key="5">
    <source>
        <dbReference type="ARBA" id="ARBA00022833"/>
    </source>
</evidence>
<dbReference type="GO" id="GO:0005829">
    <property type="term" value="C:cytosol"/>
    <property type="evidence" value="ECO:0007669"/>
    <property type="project" value="TreeGrafter"/>
</dbReference>
<dbReference type="PANTHER" id="PTHR10309:SF0">
    <property type="entry name" value="MANNOSE-6-PHOSPHATE ISOMERASE"/>
    <property type="match status" value="1"/>
</dbReference>
<sequence>MQRLTNTVKEYAWGAASGIPEILGRVPDGTPAAELWVGAHPGAPSRVDGAGLDELIARDPQRLLGEASVARFGERLPFLLKVLSAGTALSIQCHPSLEQAARGFAAEEAAGIPRDAPHRSYRDEWHKPELLHALGEFHALCGFRPMQAVRATLQRFETALTDTGAPSAQRQSLAAWQAVLQQSDEALALRDAVVLVLSDPGRFGSLADALADALADPAVGRVDPDHPSHEGSSVDPVLTLLETHADFPRDPGALVAVLLRRYLLREGESLALESGILHAYLRGVGIEIMSSSDNVLRGGLTHKHTDVPELVRTVRFDTRTPQVLTVDDAAELRGTTDDFVLTVLSLVREQRLTRPGPLTALCTSGTFTLDTGAQTVTLRQGEAVFVGADEARPAVTGEGALFVASTALTA</sequence>
<dbReference type="InterPro" id="IPR014710">
    <property type="entry name" value="RmlC-like_jellyroll"/>
</dbReference>
<evidence type="ECO:0000259" key="9">
    <source>
        <dbReference type="Pfam" id="PF20511"/>
    </source>
</evidence>
<comment type="catalytic activity">
    <reaction evidence="1">
        <text>D-mannose 6-phosphate = D-fructose 6-phosphate</text>
        <dbReference type="Rhea" id="RHEA:12356"/>
        <dbReference type="ChEBI" id="CHEBI:58735"/>
        <dbReference type="ChEBI" id="CHEBI:61527"/>
        <dbReference type="EC" id="5.3.1.8"/>
    </reaction>
</comment>
<dbReference type="PIRSF" id="PIRSF001480">
    <property type="entry name" value="Mannose-6-phosphate_isomerase"/>
    <property type="match status" value="1"/>
</dbReference>
<gene>
    <name evidence="10" type="primary">manA</name>
    <name evidence="10" type="ORF">K8V08_01695</name>
</gene>
<evidence type="ECO:0000256" key="2">
    <source>
        <dbReference type="ARBA" id="ARBA00010772"/>
    </source>
</evidence>
<comment type="caution">
    <text evidence="10">The sequence shown here is derived from an EMBL/GenBank/DDBJ whole genome shotgun (WGS) entry which is preliminary data.</text>
</comment>
<dbReference type="EMBL" id="DYUK01000036">
    <property type="protein sequence ID" value="HJG79105.1"/>
    <property type="molecule type" value="Genomic_DNA"/>
</dbReference>
<dbReference type="InterPro" id="IPR016305">
    <property type="entry name" value="Mannose-6-P_Isomerase"/>
</dbReference>
<dbReference type="GO" id="GO:0005975">
    <property type="term" value="P:carbohydrate metabolic process"/>
    <property type="evidence" value="ECO:0007669"/>
    <property type="project" value="InterPro"/>
</dbReference>
<evidence type="ECO:0000256" key="7">
    <source>
        <dbReference type="PIRSR" id="PIRSR001480-1"/>
    </source>
</evidence>
<evidence type="ECO:0000256" key="1">
    <source>
        <dbReference type="ARBA" id="ARBA00000757"/>
    </source>
</evidence>
<dbReference type="InterPro" id="IPR001250">
    <property type="entry name" value="Man6P_Isoase-1"/>
</dbReference>
<proteinExistence type="inferred from homology"/>
<feature type="domain" description="Phosphomannose isomerase type I catalytic" evidence="9">
    <location>
        <begin position="1"/>
        <end position="145"/>
    </location>
</feature>
<comment type="similarity">
    <text evidence="2">Belongs to the mannose-6-phosphate isomerase type 1 family.</text>
</comment>
<reference evidence="10" key="1">
    <citation type="journal article" date="2021" name="PeerJ">
        <title>Extensive microbial diversity within the chicken gut microbiome revealed by metagenomics and culture.</title>
        <authorList>
            <person name="Gilroy R."/>
            <person name="Ravi A."/>
            <person name="Getino M."/>
            <person name="Pursley I."/>
            <person name="Horton D.L."/>
            <person name="Alikhan N.F."/>
            <person name="Baker D."/>
            <person name="Gharbi K."/>
            <person name="Hall N."/>
            <person name="Watson M."/>
            <person name="Adriaenssens E.M."/>
            <person name="Foster-Nyarko E."/>
            <person name="Jarju S."/>
            <person name="Secka A."/>
            <person name="Antonio M."/>
            <person name="Oren A."/>
            <person name="Chaudhuri R.R."/>
            <person name="La Ragione R."/>
            <person name="Hildebrand F."/>
            <person name="Pallen M.J."/>
        </authorList>
    </citation>
    <scope>NUCLEOTIDE SEQUENCE</scope>
    <source>
        <strain evidence="10">ChiGjej5B5-7349</strain>
    </source>
</reference>
<dbReference type="GO" id="GO:0009298">
    <property type="term" value="P:GDP-mannose biosynthetic process"/>
    <property type="evidence" value="ECO:0007669"/>
    <property type="project" value="InterPro"/>
</dbReference>
<dbReference type="PANTHER" id="PTHR10309">
    <property type="entry name" value="MANNOSE-6-PHOSPHATE ISOMERASE"/>
    <property type="match status" value="1"/>
</dbReference>
<dbReference type="InterPro" id="IPR046457">
    <property type="entry name" value="PMI_typeI_cat"/>
</dbReference>
<protein>
    <recommendedName>
        <fullName evidence="3">mannose-6-phosphate isomerase</fullName>
        <ecNumber evidence="3">5.3.1.8</ecNumber>
    </recommendedName>
</protein>
<dbReference type="Gene3D" id="1.10.441.10">
    <property type="entry name" value="Phosphomannose Isomerase, domain 2"/>
    <property type="match status" value="1"/>
</dbReference>
<dbReference type="InterPro" id="IPR011051">
    <property type="entry name" value="RmlC_Cupin_sf"/>
</dbReference>
<evidence type="ECO:0000256" key="6">
    <source>
        <dbReference type="ARBA" id="ARBA00023235"/>
    </source>
</evidence>
<dbReference type="EC" id="5.3.1.8" evidence="3"/>
<dbReference type="AlphaFoldDB" id="A0A921SMC0"/>
<feature type="binding site" evidence="8">
    <location>
        <position position="92"/>
    </location>
    <ligand>
        <name>Zn(2+)</name>
        <dbReference type="ChEBI" id="CHEBI:29105"/>
    </ligand>
</feature>
<keyword evidence="6 10" id="KW-0413">Isomerase</keyword>
<dbReference type="GO" id="GO:0008270">
    <property type="term" value="F:zinc ion binding"/>
    <property type="evidence" value="ECO:0007669"/>
    <property type="project" value="InterPro"/>
</dbReference>
<dbReference type="NCBIfam" id="TIGR00218">
    <property type="entry name" value="manA"/>
    <property type="match status" value="1"/>
</dbReference>
<organism evidence="10 11">
    <name type="scientific">Brevibacterium senegalense</name>
    <dbReference type="NCBI Taxonomy" id="1033736"/>
    <lineage>
        <taxon>Bacteria</taxon>
        <taxon>Bacillati</taxon>
        <taxon>Actinomycetota</taxon>
        <taxon>Actinomycetes</taxon>
        <taxon>Micrococcales</taxon>
        <taxon>Brevibacteriaceae</taxon>
        <taxon>Brevibacterium</taxon>
    </lineage>
</organism>
<dbReference type="Gene3D" id="2.60.120.10">
    <property type="entry name" value="Jelly Rolls"/>
    <property type="match status" value="2"/>
</dbReference>
<feature type="active site" evidence="7">
    <location>
        <position position="297"/>
    </location>
</feature>
<name>A0A921SMC0_9MICO</name>
<dbReference type="SUPFAM" id="SSF51182">
    <property type="entry name" value="RmlC-like cupins"/>
    <property type="match status" value="1"/>
</dbReference>
<evidence type="ECO:0000256" key="8">
    <source>
        <dbReference type="PIRSR" id="PIRSR001480-2"/>
    </source>
</evidence>
<keyword evidence="4 8" id="KW-0479">Metal-binding</keyword>
<feature type="binding site" evidence="8">
    <location>
        <position position="129"/>
    </location>
    <ligand>
        <name>Zn(2+)</name>
        <dbReference type="ChEBI" id="CHEBI:29105"/>
    </ligand>
</feature>
<dbReference type="PRINTS" id="PR00714">
    <property type="entry name" value="MAN6PISMRASE"/>
</dbReference>
<dbReference type="Proteomes" id="UP000784435">
    <property type="component" value="Unassembled WGS sequence"/>
</dbReference>
<feature type="binding site" evidence="8">
    <location>
        <position position="94"/>
    </location>
    <ligand>
        <name>Zn(2+)</name>
        <dbReference type="ChEBI" id="CHEBI:29105"/>
    </ligand>
</feature>
<dbReference type="GO" id="GO:0004476">
    <property type="term" value="F:mannose-6-phosphate isomerase activity"/>
    <property type="evidence" value="ECO:0007669"/>
    <property type="project" value="UniProtKB-EC"/>
</dbReference>
<keyword evidence="5 8" id="KW-0862">Zinc</keyword>
<dbReference type="Pfam" id="PF20511">
    <property type="entry name" value="PMI_typeI_cat"/>
    <property type="match status" value="1"/>
</dbReference>
<dbReference type="CDD" id="cd07011">
    <property type="entry name" value="cupin_PMI_type_I_N"/>
    <property type="match status" value="1"/>
</dbReference>